<sequence length="441" mass="49824">MLPTHSHADRRELNDEVHARAYENLFAPEQVSQLIMLVTPEDRANEHAHIARLCRAWRIAAPESGGRIYFDNGEVRVQIERHQEFTRYWFGRRVVCGEGGRTEGIGAFENALCNALPHDWLNQLPGTLLVAAHVELIPKEEESRFRTEEDLSRVFEGNRVIAAKIAGGAGRAYTDFRIHADGYSRFLVVDESLSPGQAGRTVQRLLEIETYRMLALMAFPEARKLIPQLRTADRDLLHLTAGLARGGGETDEAIQAELTELAAKVENLLSASYSRFDASRAYHAIVNTRLEQLREERIPGFPTFTEYLTRRLSPAMQTCNAVAHGLEQLSRRIANANQLLTTRIDVKLAQQNQSLLQSMNRRAKLQLRLQQTVEGLSAVAITYYGVSLANELFKGLKAAGLYFVNVEFMTGLSVPWVGYMVYRGLCRFRETIEQDDLPEQK</sequence>
<protein>
    <submittedName>
        <fullName evidence="1">DUF3422 domain-containing protein</fullName>
    </submittedName>
</protein>
<organism evidence="1 2">
    <name type="scientific">Methylococcus capsulatus</name>
    <dbReference type="NCBI Taxonomy" id="414"/>
    <lineage>
        <taxon>Bacteria</taxon>
        <taxon>Pseudomonadati</taxon>
        <taxon>Pseudomonadota</taxon>
        <taxon>Gammaproteobacteria</taxon>
        <taxon>Methylococcales</taxon>
        <taxon>Methylococcaceae</taxon>
        <taxon>Methylococcus</taxon>
    </lineage>
</organism>
<accession>A0ABZ2F819</accession>
<gene>
    <name evidence="1" type="ORF">N4J17_07175</name>
</gene>
<proteinExistence type="predicted"/>
<dbReference type="InterPro" id="IPR021830">
    <property type="entry name" value="DUF3422"/>
</dbReference>
<dbReference type="Proteomes" id="UP001359308">
    <property type="component" value="Chromosome"/>
</dbReference>
<dbReference type="RefSeq" id="WP_198323451.1">
    <property type="nucleotide sequence ID" value="NZ_CP104311.1"/>
</dbReference>
<evidence type="ECO:0000313" key="2">
    <source>
        <dbReference type="Proteomes" id="UP001359308"/>
    </source>
</evidence>
<evidence type="ECO:0000313" key="1">
    <source>
        <dbReference type="EMBL" id="WWF03389.1"/>
    </source>
</evidence>
<name>A0ABZ2F819_METCP</name>
<reference evidence="1 2" key="1">
    <citation type="submission" date="2022-09" db="EMBL/GenBank/DDBJ databases">
        <authorList>
            <person name="Giprobiosintez L."/>
        </authorList>
    </citation>
    <scope>NUCLEOTIDE SEQUENCE [LARGE SCALE GENOMIC DNA]</scope>
    <source>
        <strain evidence="2">VKPM-B-12549 (GBS-15)</strain>
    </source>
</reference>
<dbReference type="Pfam" id="PF11902">
    <property type="entry name" value="DUF3422"/>
    <property type="match status" value="1"/>
</dbReference>
<dbReference type="EMBL" id="CP104311">
    <property type="protein sequence ID" value="WWF03389.1"/>
    <property type="molecule type" value="Genomic_DNA"/>
</dbReference>
<keyword evidence="2" id="KW-1185">Reference proteome</keyword>